<accession>A0A7S0CQ43</accession>
<gene>
    <name evidence="1" type="ORF">MSP1401_LOCUS142</name>
</gene>
<organism evidence="1">
    <name type="scientific">Micromonas pusilla</name>
    <name type="common">Picoplanktonic green alga</name>
    <name type="synonym">Chromulina pusilla</name>
    <dbReference type="NCBI Taxonomy" id="38833"/>
    <lineage>
        <taxon>Eukaryota</taxon>
        <taxon>Viridiplantae</taxon>
        <taxon>Chlorophyta</taxon>
        <taxon>Mamiellophyceae</taxon>
        <taxon>Mamiellales</taxon>
        <taxon>Mamiellaceae</taxon>
        <taxon>Micromonas</taxon>
    </lineage>
</organism>
<dbReference type="EMBL" id="HBEN01000162">
    <property type="protein sequence ID" value="CAD8428938.1"/>
    <property type="molecule type" value="Transcribed_RNA"/>
</dbReference>
<reference evidence="1" key="1">
    <citation type="submission" date="2021-01" db="EMBL/GenBank/DDBJ databases">
        <authorList>
            <person name="Corre E."/>
            <person name="Pelletier E."/>
            <person name="Niang G."/>
            <person name="Scheremetjew M."/>
            <person name="Finn R."/>
            <person name="Kale V."/>
            <person name="Holt S."/>
            <person name="Cochrane G."/>
            <person name="Meng A."/>
            <person name="Brown T."/>
            <person name="Cohen L."/>
        </authorList>
    </citation>
    <scope>NUCLEOTIDE SEQUENCE</scope>
    <source>
        <strain evidence="1">CCAC1681</strain>
    </source>
</reference>
<proteinExistence type="predicted"/>
<name>A0A7S0CQ43_MICPS</name>
<evidence type="ECO:0000313" key="1">
    <source>
        <dbReference type="EMBL" id="CAD8428938.1"/>
    </source>
</evidence>
<sequence length="111" mass="11609">MSTRGQREAARTQAHVLTGRVRRWEKRWIRGGESGPDVLRWTPVVDANGRDVESAMNEKKDAFEVVPLAECVVAAAAKPTAHDAVAAAVAAAGGGTGAGAAGTPPAKRPRR</sequence>
<protein>
    <submittedName>
        <fullName evidence="1">Uncharacterized protein</fullName>
    </submittedName>
</protein>
<dbReference type="AlphaFoldDB" id="A0A7S0CQ43"/>